<dbReference type="RefSeq" id="WP_087582639.1">
    <property type="nucleotide sequence ID" value="NZ_NDYN01000001.1"/>
</dbReference>
<feature type="short sequence motif" description="'KMSKS' region" evidence="14">
    <location>
        <begin position="298"/>
        <end position="302"/>
    </location>
</feature>
<dbReference type="Gene3D" id="1.10.730.10">
    <property type="entry name" value="Isoleucyl-tRNA Synthetase, Domain 1"/>
    <property type="match status" value="1"/>
</dbReference>
<dbReference type="GO" id="GO:0004825">
    <property type="term" value="F:methionine-tRNA ligase activity"/>
    <property type="evidence" value="ECO:0007669"/>
    <property type="project" value="UniProtKB-UniRule"/>
</dbReference>
<evidence type="ECO:0000256" key="6">
    <source>
        <dbReference type="ARBA" id="ARBA00022555"/>
    </source>
</evidence>
<dbReference type="InterPro" id="IPR002547">
    <property type="entry name" value="tRNA-bd_dom"/>
</dbReference>
<gene>
    <name evidence="14" type="primary">metG</name>
    <name evidence="17" type="ORF">B9N65_02320</name>
</gene>
<evidence type="ECO:0000256" key="14">
    <source>
        <dbReference type="HAMAP-Rule" id="MF_01228"/>
    </source>
</evidence>
<dbReference type="GO" id="GO:0005524">
    <property type="term" value="F:ATP binding"/>
    <property type="evidence" value="ECO:0007669"/>
    <property type="project" value="UniProtKB-UniRule"/>
</dbReference>
<dbReference type="InterPro" id="IPR009080">
    <property type="entry name" value="tRNAsynth_Ia_anticodon-bd"/>
</dbReference>
<evidence type="ECO:0000256" key="10">
    <source>
        <dbReference type="ARBA" id="ARBA00022884"/>
    </source>
</evidence>
<feature type="binding site" evidence="14">
    <location>
        <position position="130"/>
    </location>
    <ligand>
        <name>Zn(2+)</name>
        <dbReference type="ChEBI" id="CHEBI:29105"/>
    </ligand>
</feature>
<dbReference type="CDD" id="cd00814">
    <property type="entry name" value="MetRS_core"/>
    <property type="match status" value="1"/>
</dbReference>
<dbReference type="CDD" id="cd02800">
    <property type="entry name" value="tRNA_bind_EcMetRS_like"/>
    <property type="match status" value="1"/>
</dbReference>
<dbReference type="Pfam" id="PF19303">
    <property type="entry name" value="Anticodon_3"/>
    <property type="match status" value="1"/>
</dbReference>
<dbReference type="InterPro" id="IPR012340">
    <property type="entry name" value="NA-bd_OB-fold"/>
</dbReference>
<comment type="caution">
    <text evidence="17">The sequence shown here is derived from an EMBL/GenBank/DDBJ whole genome shotgun (WGS) entry which is preliminary data.</text>
</comment>
<feature type="coiled-coil region" evidence="15">
    <location>
        <begin position="379"/>
        <end position="406"/>
    </location>
</feature>
<comment type="subunit">
    <text evidence="4 14">Homodimer.</text>
</comment>
<keyword evidence="11 14" id="KW-0648">Protein biosynthesis</keyword>
<comment type="catalytic activity">
    <reaction evidence="13 14">
        <text>tRNA(Met) + L-methionine + ATP = L-methionyl-tRNA(Met) + AMP + diphosphate</text>
        <dbReference type="Rhea" id="RHEA:13481"/>
        <dbReference type="Rhea" id="RHEA-COMP:9667"/>
        <dbReference type="Rhea" id="RHEA-COMP:9698"/>
        <dbReference type="ChEBI" id="CHEBI:30616"/>
        <dbReference type="ChEBI" id="CHEBI:33019"/>
        <dbReference type="ChEBI" id="CHEBI:57844"/>
        <dbReference type="ChEBI" id="CHEBI:78442"/>
        <dbReference type="ChEBI" id="CHEBI:78530"/>
        <dbReference type="ChEBI" id="CHEBI:456215"/>
        <dbReference type="EC" id="6.1.1.10"/>
    </reaction>
</comment>
<dbReference type="InterPro" id="IPR015413">
    <property type="entry name" value="Methionyl/Leucyl_tRNA_Synth"/>
</dbReference>
<dbReference type="GO" id="GO:0006431">
    <property type="term" value="P:methionyl-tRNA aminoacylation"/>
    <property type="evidence" value="ECO:0007669"/>
    <property type="project" value="UniProtKB-UniRule"/>
</dbReference>
<feature type="binding site" evidence="14">
    <location>
        <position position="148"/>
    </location>
    <ligand>
        <name>Zn(2+)</name>
        <dbReference type="ChEBI" id="CHEBI:29105"/>
    </ligand>
</feature>
<dbReference type="AlphaFoldDB" id="A0A1Y5MKV3"/>
<dbReference type="InterPro" id="IPR004495">
    <property type="entry name" value="Met-tRNA-synth_bsu_C"/>
</dbReference>
<dbReference type="CDD" id="cd07957">
    <property type="entry name" value="Anticodon_Ia_Met"/>
    <property type="match status" value="1"/>
</dbReference>
<evidence type="ECO:0000256" key="1">
    <source>
        <dbReference type="ARBA" id="ARBA00003314"/>
    </source>
</evidence>
<dbReference type="FunFam" id="2.170.220.10:FF:000002">
    <property type="entry name" value="Methionine--tRNA ligase"/>
    <property type="match status" value="1"/>
</dbReference>
<keyword evidence="14" id="KW-0862">Zinc</keyword>
<dbReference type="Gene3D" id="3.40.50.620">
    <property type="entry name" value="HUPs"/>
    <property type="match status" value="1"/>
</dbReference>
<evidence type="ECO:0000256" key="12">
    <source>
        <dbReference type="ARBA" id="ARBA00023146"/>
    </source>
</evidence>
<keyword evidence="6 14" id="KW-0820">tRNA-binding</keyword>
<proteinExistence type="inferred from homology"/>
<dbReference type="GO" id="GO:0000049">
    <property type="term" value="F:tRNA binding"/>
    <property type="evidence" value="ECO:0007669"/>
    <property type="project" value="UniProtKB-UniRule"/>
</dbReference>
<dbReference type="InterPro" id="IPR014729">
    <property type="entry name" value="Rossmann-like_a/b/a_fold"/>
</dbReference>
<dbReference type="PROSITE" id="PS50886">
    <property type="entry name" value="TRBD"/>
    <property type="match status" value="1"/>
</dbReference>
<comment type="caution">
    <text evidence="14">Lacks conserved residue(s) required for the propagation of feature annotation.</text>
</comment>
<evidence type="ECO:0000256" key="5">
    <source>
        <dbReference type="ARBA" id="ARBA00022490"/>
    </source>
</evidence>
<dbReference type="SUPFAM" id="SSF52374">
    <property type="entry name" value="Nucleotidylyl transferase"/>
    <property type="match status" value="1"/>
</dbReference>
<feature type="domain" description="TRNA-binding" evidence="16">
    <location>
        <begin position="543"/>
        <end position="644"/>
    </location>
</feature>
<evidence type="ECO:0000256" key="13">
    <source>
        <dbReference type="ARBA" id="ARBA00047364"/>
    </source>
</evidence>
<keyword evidence="8 14" id="KW-0547">Nucleotide-binding</keyword>
<dbReference type="NCBIfam" id="TIGR00399">
    <property type="entry name" value="metG_C_term"/>
    <property type="match status" value="1"/>
</dbReference>
<dbReference type="InterPro" id="IPR041872">
    <property type="entry name" value="Anticodon_Met"/>
</dbReference>
<keyword evidence="12 14" id="KW-0030">Aminoacyl-tRNA synthetase</keyword>
<keyword evidence="10 14" id="KW-0694">RNA-binding</keyword>
<sequence length="644" mass="72767">MKEKAYITTPIYYVNDVPHIGHAYTTIIADTLARFNRLQGKETYFMTGTDEHGQKIEQAARARGKTPKEYADEISAKFRSLWDEFEISYDHFIRTTDEEHKQTVQNVFEKMQANGDIYKGEYEGFYCVSCETFFNQRDLLEDNRCPDCGRVTSLVKEESYFFKLSKYEDALLKWYENDELCVIPKGKKNEVVSFVKGGLKDLSVTRTSFDWGIKLPKSANDDKHVMYVWLDALINYLTTLGYSRDNARMDFWPHTTHIVGKDILRFHAVYWPAFLMSLGLPLPKHVAAHGWWTIDGEKMSKSKGNVINPREVANAYGLENFRYFLLREVPFGQDGDYSQKALIERINSELGNGLGNLLSRIVGMSAKYSDYKIDSKDVIKFHKAELDEAKGYLDEAIKNLENLATNRYLEDLWKVVTLANAAVAKYEPWSLVKAGKSDEANALVALCANLLAKVAILLSPAMPKTCAKIADTLGFSIDTASYEGLVLKNEISNFTAKATEPLFPRIEKELMGEARDLKEGPKVEVKAEPKEEKKEEGIISIDDFAKIVIKVGEVLECERVEGSEKLLKFKIDLGEEQPRQILSGIAKYYEPNSLVGKQVCVLANLKERTMMKKYVSQGMILSASDGSLTLLGTQGKVKNGAIVG</sequence>
<name>A0A1Y5MKV3_9BACT</name>
<dbReference type="InterPro" id="IPR023457">
    <property type="entry name" value="Met-tRNA_synth_2"/>
</dbReference>
<keyword evidence="5 14" id="KW-0963">Cytoplasm</keyword>
<dbReference type="InterPro" id="IPR033911">
    <property type="entry name" value="MetRS_core"/>
</dbReference>
<dbReference type="GO" id="GO:0046872">
    <property type="term" value="F:metal ion binding"/>
    <property type="evidence" value="ECO:0007669"/>
    <property type="project" value="UniProtKB-KW"/>
</dbReference>
<dbReference type="EMBL" id="NDYN01000001">
    <property type="protein sequence ID" value="OUT09200.1"/>
    <property type="molecule type" value="Genomic_DNA"/>
</dbReference>
<dbReference type="InterPro" id="IPR014758">
    <property type="entry name" value="Met-tRNA_synth"/>
</dbReference>
<comment type="function">
    <text evidence="1 14">Is required not only for elongation of protein synthesis but also for the initiation of all mRNA translation through initiator tRNA(fMet) aminoacylation.</text>
</comment>
<dbReference type="HAMAP" id="MF_01228">
    <property type="entry name" value="Met_tRNA_synth_type2"/>
    <property type="match status" value="1"/>
</dbReference>
<keyword evidence="7 14" id="KW-0436">Ligase</keyword>
<evidence type="ECO:0000256" key="8">
    <source>
        <dbReference type="ARBA" id="ARBA00022741"/>
    </source>
</evidence>
<evidence type="ECO:0000256" key="4">
    <source>
        <dbReference type="ARBA" id="ARBA00011738"/>
    </source>
</evidence>
<evidence type="ECO:0000313" key="17">
    <source>
        <dbReference type="EMBL" id="OUT09200.1"/>
    </source>
</evidence>
<comment type="subcellular location">
    <subcellularLocation>
        <location evidence="2 14">Cytoplasm</location>
    </subcellularLocation>
</comment>
<comment type="similarity">
    <text evidence="3 14">Belongs to the class-I aminoacyl-tRNA synthetase family. MetG type 2A subfamily.</text>
</comment>
<dbReference type="PANTHER" id="PTHR43326">
    <property type="entry name" value="METHIONYL-TRNA SYNTHETASE"/>
    <property type="match status" value="1"/>
</dbReference>
<dbReference type="Gene3D" id="2.40.50.140">
    <property type="entry name" value="Nucleic acid-binding proteins"/>
    <property type="match status" value="1"/>
</dbReference>
<dbReference type="SUPFAM" id="SSF47323">
    <property type="entry name" value="Anticodon-binding domain of a subclass of class I aminoacyl-tRNA synthetases"/>
    <property type="match status" value="1"/>
</dbReference>
<dbReference type="GO" id="GO:0005737">
    <property type="term" value="C:cytoplasm"/>
    <property type="evidence" value="ECO:0007669"/>
    <property type="project" value="UniProtKB-SubCell"/>
</dbReference>
<dbReference type="SUPFAM" id="SSF50249">
    <property type="entry name" value="Nucleic acid-binding proteins"/>
    <property type="match status" value="1"/>
</dbReference>
<keyword evidence="14" id="KW-0479">Metal-binding</keyword>
<dbReference type="Gene3D" id="2.170.220.10">
    <property type="match status" value="1"/>
</dbReference>
<keyword evidence="9 14" id="KW-0067">ATP-binding</keyword>
<dbReference type="NCBIfam" id="TIGR00398">
    <property type="entry name" value="metG"/>
    <property type="match status" value="1"/>
</dbReference>
<evidence type="ECO:0000256" key="11">
    <source>
        <dbReference type="ARBA" id="ARBA00022917"/>
    </source>
</evidence>
<comment type="cofactor">
    <cofactor evidence="14">
        <name>Zn(2+)</name>
        <dbReference type="ChEBI" id="CHEBI:29105"/>
    </cofactor>
    <text evidence="14">Binds 1 zinc ion per subunit.</text>
</comment>
<dbReference type="PANTHER" id="PTHR43326:SF1">
    <property type="entry name" value="METHIONINE--TRNA LIGASE, MITOCHONDRIAL"/>
    <property type="match status" value="1"/>
</dbReference>
<dbReference type="Pfam" id="PF09334">
    <property type="entry name" value="tRNA-synt_1g"/>
    <property type="match status" value="1"/>
</dbReference>
<dbReference type="Pfam" id="PF01588">
    <property type="entry name" value="tRNA_bind"/>
    <property type="match status" value="1"/>
</dbReference>
<evidence type="ECO:0000256" key="7">
    <source>
        <dbReference type="ARBA" id="ARBA00022598"/>
    </source>
</evidence>
<dbReference type="EC" id="6.1.1.10" evidence="14"/>
<feature type="short sequence motif" description="'HIGH' region" evidence="14">
    <location>
        <begin position="12"/>
        <end position="22"/>
    </location>
</feature>
<feature type="binding site" evidence="14">
    <location>
        <position position="145"/>
    </location>
    <ligand>
        <name>Zn(2+)</name>
        <dbReference type="ChEBI" id="CHEBI:29105"/>
    </ligand>
</feature>
<accession>A0A1Y5MKV3</accession>
<evidence type="ECO:0000256" key="15">
    <source>
        <dbReference type="SAM" id="Coils"/>
    </source>
</evidence>
<organism evidence="17 18">
    <name type="scientific">Campylobacter concisus</name>
    <dbReference type="NCBI Taxonomy" id="199"/>
    <lineage>
        <taxon>Bacteria</taxon>
        <taxon>Pseudomonadati</taxon>
        <taxon>Campylobacterota</taxon>
        <taxon>Epsilonproteobacteria</taxon>
        <taxon>Campylobacterales</taxon>
        <taxon>Campylobacteraceae</taxon>
        <taxon>Campylobacter</taxon>
    </lineage>
</organism>
<evidence type="ECO:0000256" key="2">
    <source>
        <dbReference type="ARBA" id="ARBA00004496"/>
    </source>
</evidence>
<evidence type="ECO:0000256" key="9">
    <source>
        <dbReference type="ARBA" id="ARBA00022840"/>
    </source>
</evidence>
<dbReference type="PRINTS" id="PR01041">
    <property type="entry name" value="TRNASYNTHMET"/>
</dbReference>
<dbReference type="NCBIfam" id="NF008900">
    <property type="entry name" value="PRK12267.1"/>
    <property type="match status" value="1"/>
</dbReference>
<feature type="binding site" evidence="14">
    <location>
        <position position="127"/>
    </location>
    <ligand>
        <name>Zn(2+)</name>
        <dbReference type="ChEBI" id="CHEBI:29105"/>
    </ligand>
</feature>
<reference evidence="17 18" key="1">
    <citation type="submission" date="2017-04" db="EMBL/GenBank/DDBJ databases">
        <title>Complete genome of Campylobacter concisus ATCC 33237T and draft genomes for an additional eight well characterized C. concisus strains.</title>
        <authorList>
            <person name="Cornelius A.J."/>
            <person name="Miller W.G."/>
            <person name="Lastovica A.J."/>
            <person name="On S.L."/>
            <person name="French N.P."/>
            <person name="Vandenberg O."/>
            <person name="Biggs P.J."/>
        </authorList>
    </citation>
    <scope>NUCLEOTIDE SEQUENCE [LARGE SCALE GENOMIC DNA]</scope>
    <source>
        <strain evidence="17 18">CCUG 19995</strain>
    </source>
</reference>
<dbReference type="Proteomes" id="UP000196317">
    <property type="component" value="Unassembled WGS sequence"/>
</dbReference>
<evidence type="ECO:0000256" key="3">
    <source>
        <dbReference type="ARBA" id="ARBA00006590"/>
    </source>
</evidence>
<keyword evidence="15" id="KW-0175">Coiled coil</keyword>
<evidence type="ECO:0000313" key="18">
    <source>
        <dbReference type="Proteomes" id="UP000196317"/>
    </source>
</evidence>
<dbReference type="FunFam" id="2.40.50.140:FF:000042">
    <property type="entry name" value="Methionine--tRNA ligase"/>
    <property type="match status" value="1"/>
</dbReference>
<protein>
    <recommendedName>
        <fullName evidence="14">Methionine--tRNA ligase</fullName>
        <ecNumber evidence="14">6.1.1.10</ecNumber>
    </recommendedName>
    <alternativeName>
        <fullName evidence="14">Methionyl-tRNA synthetase</fullName>
        <shortName evidence="14">MetRS</shortName>
    </alternativeName>
</protein>
<evidence type="ECO:0000259" key="16">
    <source>
        <dbReference type="PROSITE" id="PS50886"/>
    </source>
</evidence>